<proteinExistence type="inferred from homology"/>
<evidence type="ECO:0000313" key="4">
    <source>
        <dbReference type="Proteomes" id="UP000805614"/>
    </source>
</evidence>
<protein>
    <submittedName>
        <fullName evidence="3">SDR family oxidoreductase</fullName>
    </submittedName>
</protein>
<comment type="caution">
    <text evidence="3">The sequence shown here is derived from an EMBL/GenBank/DDBJ whole genome shotgun (WGS) entry which is preliminary data.</text>
</comment>
<name>A0ABR7LZR7_9ACTN</name>
<sequence length="227" mass="23835">MDDAVIVVAGAGGPAGRAVVRRLASAGARVVAADVRPQTWDDAGSDTGRIASAVVDLLDEGATRAWAAEVMKTHGRVDGLVHLVGGWRGGETFGDTDLADWALLHDLLVRTLQHTTLAFHEALREAPHGRAVIVSQPAAGAPTQGNAAYAAAKAAAEAWTLALADSFRHTPAAATILVVKALLTDAMLERKADWPGHTHVDDLASTIAGLWDRPADELNGKRLWLTE</sequence>
<reference evidence="3 4" key="1">
    <citation type="submission" date="2020-06" db="EMBL/GenBank/DDBJ databases">
        <title>Actinomadura xiongansis sp. nov., isolated from soil of Baiyangdian.</title>
        <authorList>
            <person name="Zhang X."/>
        </authorList>
    </citation>
    <scope>NUCLEOTIDE SEQUENCE [LARGE SCALE GENOMIC DNA]</scope>
    <source>
        <strain evidence="3 4">HBUM206468</strain>
    </source>
</reference>
<dbReference type="InterPro" id="IPR051122">
    <property type="entry name" value="SDR_DHRS6-like"/>
</dbReference>
<comment type="similarity">
    <text evidence="1">Belongs to the short-chain dehydrogenases/reductases (SDR) family.</text>
</comment>
<dbReference type="Proteomes" id="UP000805614">
    <property type="component" value="Unassembled WGS sequence"/>
</dbReference>
<dbReference type="PANTHER" id="PTHR43477:SF1">
    <property type="entry name" value="DIHYDROANTICAPSIN 7-DEHYDROGENASE"/>
    <property type="match status" value="1"/>
</dbReference>
<dbReference type="RefSeq" id="WP_187247401.1">
    <property type="nucleotide sequence ID" value="NZ_BAAAOK010000001.1"/>
</dbReference>
<dbReference type="Pfam" id="PF00106">
    <property type="entry name" value="adh_short"/>
    <property type="match status" value="1"/>
</dbReference>
<dbReference type="InterPro" id="IPR036291">
    <property type="entry name" value="NAD(P)-bd_dom_sf"/>
</dbReference>
<keyword evidence="4" id="KW-1185">Reference proteome</keyword>
<evidence type="ECO:0000313" key="3">
    <source>
        <dbReference type="EMBL" id="MBC6470360.1"/>
    </source>
</evidence>
<gene>
    <name evidence="3" type="ORF">HKK74_33435</name>
</gene>
<dbReference type="Gene3D" id="3.40.50.720">
    <property type="entry name" value="NAD(P)-binding Rossmann-like Domain"/>
    <property type="match status" value="1"/>
</dbReference>
<dbReference type="PANTHER" id="PTHR43477">
    <property type="entry name" value="DIHYDROANTICAPSIN 7-DEHYDROGENASE"/>
    <property type="match status" value="1"/>
</dbReference>
<dbReference type="EMBL" id="JABVEC010000040">
    <property type="protein sequence ID" value="MBC6470360.1"/>
    <property type="molecule type" value="Genomic_DNA"/>
</dbReference>
<keyword evidence="2" id="KW-0560">Oxidoreductase</keyword>
<evidence type="ECO:0000256" key="1">
    <source>
        <dbReference type="ARBA" id="ARBA00006484"/>
    </source>
</evidence>
<dbReference type="InterPro" id="IPR002347">
    <property type="entry name" value="SDR_fam"/>
</dbReference>
<dbReference type="SUPFAM" id="SSF51735">
    <property type="entry name" value="NAD(P)-binding Rossmann-fold domains"/>
    <property type="match status" value="1"/>
</dbReference>
<dbReference type="PRINTS" id="PR00081">
    <property type="entry name" value="GDHRDH"/>
</dbReference>
<evidence type="ECO:0000256" key="2">
    <source>
        <dbReference type="ARBA" id="ARBA00023002"/>
    </source>
</evidence>
<organism evidence="3 4">
    <name type="scientific">Actinomadura alba</name>
    <dbReference type="NCBI Taxonomy" id="406431"/>
    <lineage>
        <taxon>Bacteria</taxon>
        <taxon>Bacillati</taxon>
        <taxon>Actinomycetota</taxon>
        <taxon>Actinomycetes</taxon>
        <taxon>Streptosporangiales</taxon>
        <taxon>Thermomonosporaceae</taxon>
        <taxon>Actinomadura</taxon>
    </lineage>
</organism>
<accession>A0ABR7LZR7</accession>